<feature type="region of interest" description="Disordered" evidence="1">
    <location>
        <begin position="419"/>
        <end position="439"/>
    </location>
</feature>
<organism evidence="2 3">
    <name type="scientific">Bimuria novae-zelandiae CBS 107.79</name>
    <dbReference type="NCBI Taxonomy" id="1447943"/>
    <lineage>
        <taxon>Eukaryota</taxon>
        <taxon>Fungi</taxon>
        <taxon>Dikarya</taxon>
        <taxon>Ascomycota</taxon>
        <taxon>Pezizomycotina</taxon>
        <taxon>Dothideomycetes</taxon>
        <taxon>Pleosporomycetidae</taxon>
        <taxon>Pleosporales</taxon>
        <taxon>Massarineae</taxon>
        <taxon>Didymosphaeriaceae</taxon>
        <taxon>Bimuria</taxon>
    </lineage>
</organism>
<name>A0A6A5V4E1_9PLEO</name>
<evidence type="ECO:0000313" key="2">
    <source>
        <dbReference type="EMBL" id="KAF1972111.1"/>
    </source>
</evidence>
<accession>A0A6A5V4E1</accession>
<feature type="region of interest" description="Disordered" evidence="1">
    <location>
        <begin position="1"/>
        <end position="152"/>
    </location>
</feature>
<proteinExistence type="predicted"/>
<dbReference type="EMBL" id="ML976689">
    <property type="protein sequence ID" value="KAF1972111.1"/>
    <property type="molecule type" value="Genomic_DNA"/>
</dbReference>
<dbReference type="SUPFAM" id="SSF48452">
    <property type="entry name" value="TPR-like"/>
    <property type="match status" value="1"/>
</dbReference>
<feature type="compositionally biased region" description="Pro residues" evidence="1">
    <location>
        <begin position="16"/>
        <end position="25"/>
    </location>
</feature>
<gene>
    <name evidence="2" type="ORF">BU23DRAFT_166139</name>
</gene>
<evidence type="ECO:0000256" key="1">
    <source>
        <dbReference type="SAM" id="MobiDB-lite"/>
    </source>
</evidence>
<dbReference type="InterPro" id="IPR011990">
    <property type="entry name" value="TPR-like_helical_dom_sf"/>
</dbReference>
<feature type="compositionally biased region" description="Basic and acidic residues" evidence="1">
    <location>
        <begin position="30"/>
        <end position="40"/>
    </location>
</feature>
<feature type="region of interest" description="Disordered" evidence="1">
    <location>
        <begin position="271"/>
        <end position="297"/>
    </location>
</feature>
<protein>
    <submittedName>
        <fullName evidence="2">Uncharacterized protein</fullName>
    </submittedName>
</protein>
<reference evidence="2" key="1">
    <citation type="journal article" date="2020" name="Stud. Mycol.">
        <title>101 Dothideomycetes genomes: a test case for predicting lifestyles and emergence of pathogens.</title>
        <authorList>
            <person name="Haridas S."/>
            <person name="Albert R."/>
            <person name="Binder M."/>
            <person name="Bloem J."/>
            <person name="Labutti K."/>
            <person name="Salamov A."/>
            <person name="Andreopoulos B."/>
            <person name="Baker S."/>
            <person name="Barry K."/>
            <person name="Bills G."/>
            <person name="Bluhm B."/>
            <person name="Cannon C."/>
            <person name="Castanera R."/>
            <person name="Culley D."/>
            <person name="Daum C."/>
            <person name="Ezra D."/>
            <person name="Gonzalez J."/>
            <person name="Henrissat B."/>
            <person name="Kuo A."/>
            <person name="Liang C."/>
            <person name="Lipzen A."/>
            <person name="Lutzoni F."/>
            <person name="Magnuson J."/>
            <person name="Mondo S."/>
            <person name="Nolan M."/>
            <person name="Ohm R."/>
            <person name="Pangilinan J."/>
            <person name="Park H.-J."/>
            <person name="Ramirez L."/>
            <person name="Alfaro M."/>
            <person name="Sun H."/>
            <person name="Tritt A."/>
            <person name="Yoshinaga Y."/>
            <person name="Zwiers L.-H."/>
            <person name="Turgeon B."/>
            <person name="Goodwin S."/>
            <person name="Spatafora J."/>
            <person name="Crous P."/>
            <person name="Grigoriev I."/>
        </authorList>
    </citation>
    <scope>NUCLEOTIDE SEQUENCE</scope>
    <source>
        <strain evidence="2">CBS 107.79</strain>
    </source>
</reference>
<keyword evidence="3" id="KW-1185">Reference proteome</keyword>
<feature type="compositionally biased region" description="Acidic residues" evidence="1">
    <location>
        <begin position="121"/>
        <end position="132"/>
    </location>
</feature>
<feature type="compositionally biased region" description="Acidic residues" evidence="1">
    <location>
        <begin position="419"/>
        <end position="428"/>
    </location>
</feature>
<sequence length="502" mass="56842">MSRPHSIAHNPDDKPPLSPIPPAPKPKATKIREIVEHWERPASAPQKAEPVKPRHDLKEEYKGPWTKQREERARLERVWKGEGRLRKEDLEPWQRGKLERRVERGRLRAAKDEGGGRGSEDGADSEGEDGGEQGDGGVRGGDMLPPPTTLARLPKRPVLPASISAFEWALEPWLVSHPSYRAALAPTTPWSSSLSSFPSEVDSSFDSAEVSVATDDAFPEIPLESMGLYVRSRDEVLTRVRMLHVRTLLLRCAVLWRTAWALETTPLSLPYSKQYGQRAPGDRDDEEGSGERMASHSYKAYSTAGRTAEKAEKMARDLGVDGLQARAWYWRGRADAGRRYWDEAAAAFRRARELDRPPQGRDRGGVEEYGRSGLTPWERKDAVWLGDECTRRDEAAQARRLKRMCAREEGGVLMEMRELEDEDEEDEVPLGYVQGDGGNGAVEEEYVDVAREYSTEYPEFMVAVGRVKEKYKSRPFVPFSEEEWEYILHGDEGKKRKDNDSD</sequence>
<evidence type="ECO:0000313" key="3">
    <source>
        <dbReference type="Proteomes" id="UP000800036"/>
    </source>
</evidence>
<dbReference type="OrthoDB" id="3801492at2759"/>
<dbReference type="AlphaFoldDB" id="A0A6A5V4E1"/>
<dbReference type="Proteomes" id="UP000800036">
    <property type="component" value="Unassembled WGS sequence"/>
</dbReference>
<feature type="compositionally biased region" description="Basic and acidic residues" evidence="1">
    <location>
        <begin position="49"/>
        <end position="120"/>
    </location>
</feature>